<protein>
    <submittedName>
        <fullName evidence="1">Uncharacterized protein</fullName>
    </submittedName>
</protein>
<keyword evidence="2" id="KW-1185">Reference proteome</keyword>
<reference evidence="1 2" key="1">
    <citation type="journal article" date="2017" name="Mol. Biol. Evol.">
        <title>The 4-celled Tetrabaena socialis nuclear genome reveals the essential components for genetic control of cell number at the origin of multicellularity in the volvocine lineage.</title>
        <authorList>
            <person name="Featherston J."/>
            <person name="Arakaki Y."/>
            <person name="Hanschen E.R."/>
            <person name="Ferris P.J."/>
            <person name="Michod R.E."/>
            <person name="Olson B.J.S.C."/>
            <person name="Nozaki H."/>
            <person name="Durand P.M."/>
        </authorList>
    </citation>
    <scope>NUCLEOTIDE SEQUENCE [LARGE SCALE GENOMIC DNA]</scope>
    <source>
        <strain evidence="1 2">NIES-571</strain>
    </source>
</reference>
<dbReference type="EMBL" id="PGGS01000215">
    <property type="protein sequence ID" value="PNH06792.1"/>
    <property type="molecule type" value="Genomic_DNA"/>
</dbReference>
<comment type="caution">
    <text evidence="1">The sequence shown here is derived from an EMBL/GenBank/DDBJ whole genome shotgun (WGS) entry which is preliminary data.</text>
</comment>
<organism evidence="1 2">
    <name type="scientific">Tetrabaena socialis</name>
    <dbReference type="NCBI Taxonomy" id="47790"/>
    <lineage>
        <taxon>Eukaryota</taxon>
        <taxon>Viridiplantae</taxon>
        <taxon>Chlorophyta</taxon>
        <taxon>core chlorophytes</taxon>
        <taxon>Chlorophyceae</taxon>
        <taxon>CS clade</taxon>
        <taxon>Chlamydomonadales</taxon>
        <taxon>Tetrabaenaceae</taxon>
        <taxon>Tetrabaena</taxon>
    </lineage>
</organism>
<proteinExistence type="predicted"/>
<dbReference type="Proteomes" id="UP000236333">
    <property type="component" value="Unassembled WGS sequence"/>
</dbReference>
<dbReference type="AlphaFoldDB" id="A0A2J8A2P4"/>
<feature type="non-terminal residue" evidence="1">
    <location>
        <position position="1"/>
    </location>
</feature>
<evidence type="ECO:0000313" key="2">
    <source>
        <dbReference type="Proteomes" id="UP000236333"/>
    </source>
</evidence>
<accession>A0A2J8A2P4</accession>
<gene>
    <name evidence="1" type="ORF">TSOC_006799</name>
</gene>
<evidence type="ECO:0000313" key="1">
    <source>
        <dbReference type="EMBL" id="PNH06792.1"/>
    </source>
</evidence>
<sequence>LQDDIECEDIEDVDALLEDEMQLQGLSNKNLASKLAVYEAQHGND</sequence>
<name>A0A2J8A2P4_9CHLO</name>